<sequence length="201" mass="22434">MPFKAIWTGTPNMNMFRNEKGLTLVELLAAITLIGIIAGVITMALQQLNTGNQVTYARQKAQIEARSVSNHMIGKLREQKYNLIMPAGAATAEQQNVLTLFKSASRTDNYIRYYRDIPNQTLVVETVQDGKPPARNVLIHDITGASSYFMTQSGQTSSSGSSDIQVKYLHLQFQMTLLPGQKGKQQAYDYKTDITIPSWDK</sequence>
<evidence type="ECO:0000313" key="5">
    <source>
        <dbReference type="Proteomes" id="UP001469365"/>
    </source>
</evidence>
<evidence type="ECO:0000313" key="4">
    <source>
        <dbReference type="EMBL" id="MEK8128600.1"/>
    </source>
</evidence>
<evidence type="ECO:0000256" key="2">
    <source>
        <dbReference type="ARBA" id="ARBA00023287"/>
    </source>
</evidence>
<keyword evidence="5" id="KW-1185">Reference proteome</keyword>
<protein>
    <submittedName>
        <fullName evidence="4">Prepilin-type N-terminal cleavage/methylation domain-containing protein</fullName>
    </submittedName>
</protein>
<keyword evidence="3" id="KW-0812">Transmembrane</keyword>
<comment type="subcellular location">
    <subcellularLocation>
        <location evidence="1">Cell surface</location>
    </subcellularLocation>
</comment>
<reference evidence="4 5" key="1">
    <citation type="submission" date="2024-04" db="EMBL/GenBank/DDBJ databases">
        <title>draft genome sequnece of Paenibacillus filicis.</title>
        <authorList>
            <person name="Kim D.-U."/>
        </authorList>
    </citation>
    <scope>NUCLEOTIDE SEQUENCE [LARGE SCALE GENOMIC DNA]</scope>
    <source>
        <strain evidence="4 5">KACC14197</strain>
    </source>
</reference>
<dbReference type="Proteomes" id="UP001469365">
    <property type="component" value="Unassembled WGS sequence"/>
</dbReference>
<dbReference type="EMBL" id="JBBPCC010000006">
    <property type="protein sequence ID" value="MEK8128600.1"/>
    <property type="molecule type" value="Genomic_DNA"/>
</dbReference>
<gene>
    <name evidence="4" type="ORF">WMW72_11855</name>
</gene>
<proteinExistence type="predicted"/>
<keyword evidence="3" id="KW-0472">Membrane</keyword>
<organism evidence="4 5">
    <name type="scientific">Paenibacillus filicis</name>
    <dbReference type="NCBI Taxonomy" id="669464"/>
    <lineage>
        <taxon>Bacteria</taxon>
        <taxon>Bacillati</taxon>
        <taxon>Bacillota</taxon>
        <taxon>Bacilli</taxon>
        <taxon>Bacillales</taxon>
        <taxon>Paenibacillaceae</taxon>
        <taxon>Paenibacillus</taxon>
    </lineage>
</organism>
<feature type="transmembrane region" description="Helical" evidence="3">
    <location>
        <begin position="21"/>
        <end position="45"/>
    </location>
</feature>
<keyword evidence="3" id="KW-1133">Transmembrane helix</keyword>
<evidence type="ECO:0000256" key="3">
    <source>
        <dbReference type="SAM" id="Phobius"/>
    </source>
</evidence>
<name>A0ABU9DIA1_9BACL</name>
<evidence type="ECO:0000256" key="1">
    <source>
        <dbReference type="ARBA" id="ARBA00004241"/>
    </source>
</evidence>
<dbReference type="PROSITE" id="PS00409">
    <property type="entry name" value="PROKAR_NTER_METHYL"/>
    <property type="match status" value="1"/>
</dbReference>
<keyword evidence="2" id="KW-0178">Competence</keyword>
<dbReference type="InterPro" id="IPR045584">
    <property type="entry name" value="Pilin-like"/>
</dbReference>
<dbReference type="Pfam" id="PF07963">
    <property type="entry name" value="N_methyl"/>
    <property type="match status" value="1"/>
</dbReference>
<dbReference type="InterPro" id="IPR012902">
    <property type="entry name" value="N_methyl_site"/>
</dbReference>
<dbReference type="SUPFAM" id="SSF54523">
    <property type="entry name" value="Pili subunits"/>
    <property type="match status" value="1"/>
</dbReference>
<dbReference type="RefSeq" id="WP_341415678.1">
    <property type="nucleotide sequence ID" value="NZ_JBBPCC010000006.1"/>
</dbReference>
<comment type="caution">
    <text evidence="4">The sequence shown here is derived from an EMBL/GenBank/DDBJ whole genome shotgun (WGS) entry which is preliminary data.</text>
</comment>
<dbReference type="NCBIfam" id="TIGR02532">
    <property type="entry name" value="IV_pilin_GFxxxE"/>
    <property type="match status" value="1"/>
</dbReference>
<accession>A0ABU9DIA1</accession>